<dbReference type="FunFam" id="3.40.630.40:FF:000005">
    <property type="entry name" value="N-acetylmuramoyl-L-alanine amidase (AmiA)"/>
    <property type="match status" value="1"/>
</dbReference>
<evidence type="ECO:0000313" key="5">
    <source>
        <dbReference type="EMBL" id="ADG92579.1"/>
    </source>
</evidence>
<comment type="catalytic activity">
    <reaction evidence="1">
        <text>Hydrolyzes the link between N-acetylmuramoyl residues and L-amino acid residues in certain cell-wall glycopeptides.</text>
        <dbReference type="EC" id="3.5.1.28"/>
    </reaction>
</comment>
<dbReference type="GO" id="GO:0030288">
    <property type="term" value="C:outer membrane-bounded periplasmic space"/>
    <property type="evidence" value="ECO:0007669"/>
    <property type="project" value="TreeGrafter"/>
</dbReference>
<dbReference type="Proteomes" id="UP000000939">
    <property type="component" value="Chromosome"/>
</dbReference>
<dbReference type="OrthoDB" id="9806267at2"/>
<dbReference type="GO" id="GO:0009253">
    <property type="term" value="P:peptidoglycan catabolic process"/>
    <property type="evidence" value="ECO:0007669"/>
    <property type="project" value="InterPro"/>
</dbReference>
<sequence>MDYLRAVLNNDKKSEKQHLNNLVKIGKKLNKDVSTYEKELTKLASIKTSTKKVVRKKTTTKNVTSKKKTTTYKNSAYNISKVTVEENQIIIDFKHYIKKDYIHYSEEKRGGKYYDIFDFDGRFEDASPTKLVMNGVDRIRITQYKYRTLRIELINDYNLKAIYIISKKRVIIKILNLKNTTKNTSKSIADKIRQNKDKVVVIDPGHGGKDSGAIGDRKRYEKNTVLTVAKHLYYDLKKRGYTVYLTRNKDKFIELRDRTKFANRKNADIFISIHANAVPKSQWEKAKGIETFFLSPARSSRAKRIAAIENKTDMSTMNNSSQNALLTILNQSKITSSQKLGIDVQQNLLYTARKKYKDIEDGGVREGPFWVLVGAQMPSILIEIGYITNSTEGRRLFETSYQKLLAKGIANGVDSYFAKNQ</sequence>
<dbReference type="InterPro" id="IPR002508">
    <property type="entry name" value="MurNAc-LAA_cat"/>
</dbReference>
<dbReference type="PANTHER" id="PTHR30404">
    <property type="entry name" value="N-ACETYLMURAMOYL-L-ALANINE AMIDASE"/>
    <property type="match status" value="1"/>
</dbReference>
<dbReference type="GO" id="GO:0008745">
    <property type="term" value="F:N-acetylmuramoyl-L-alanine amidase activity"/>
    <property type="evidence" value="ECO:0007669"/>
    <property type="project" value="UniProtKB-EC"/>
</dbReference>
<dbReference type="eggNOG" id="COG0860">
    <property type="taxonomic scope" value="Bacteria"/>
</dbReference>
<evidence type="ECO:0000256" key="2">
    <source>
        <dbReference type="ARBA" id="ARBA00011901"/>
    </source>
</evidence>
<feature type="domain" description="MurNAc-LAA" evidence="4">
    <location>
        <begin position="259"/>
        <end position="414"/>
    </location>
</feature>
<dbReference type="STRING" id="572480.Arnit_0915"/>
<dbReference type="AlphaFoldDB" id="D5V2Z7"/>
<dbReference type="Gene3D" id="3.40.630.40">
    <property type="entry name" value="Zn-dependent exopeptidases"/>
    <property type="match status" value="1"/>
</dbReference>
<dbReference type="PANTHER" id="PTHR30404:SF0">
    <property type="entry name" value="N-ACETYLMURAMOYL-L-ALANINE AMIDASE AMIC"/>
    <property type="match status" value="1"/>
</dbReference>
<gene>
    <name evidence="5" type="ordered locus">Arnit_0915</name>
</gene>
<dbReference type="CDD" id="cd02696">
    <property type="entry name" value="MurNAc-LAA"/>
    <property type="match status" value="1"/>
</dbReference>
<dbReference type="EC" id="3.5.1.28" evidence="2"/>
<dbReference type="HOGENOM" id="CLU_014322_11_1_7"/>
<dbReference type="SUPFAM" id="SSF53187">
    <property type="entry name" value="Zn-dependent exopeptidases"/>
    <property type="match status" value="1"/>
</dbReference>
<evidence type="ECO:0000313" key="6">
    <source>
        <dbReference type="Proteomes" id="UP000000939"/>
    </source>
</evidence>
<accession>D5V2Z7</accession>
<dbReference type="Pfam" id="PF01520">
    <property type="entry name" value="Amidase_3"/>
    <property type="match status" value="1"/>
</dbReference>
<name>D5V2Z7_ARCNC</name>
<organism evidence="5 6">
    <name type="scientific">Arcobacter nitrofigilis (strain ATCC 33309 / DSM 7299 / CCUG 15893 / LMG 7604 / NCTC 12251 / CI)</name>
    <name type="common">Campylobacter nitrofigilis</name>
    <dbReference type="NCBI Taxonomy" id="572480"/>
    <lineage>
        <taxon>Bacteria</taxon>
        <taxon>Pseudomonadati</taxon>
        <taxon>Campylobacterota</taxon>
        <taxon>Epsilonproteobacteria</taxon>
        <taxon>Campylobacterales</taxon>
        <taxon>Arcobacteraceae</taxon>
        <taxon>Arcobacter</taxon>
    </lineage>
</organism>
<dbReference type="KEGG" id="ant:Arnit_0915"/>
<dbReference type="EMBL" id="CP001999">
    <property type="protein sequence ID" value="ADG92579.1"/>
    <property type="molecule type" value="Genomic_DNA"/>
</dbReference>
<proteinExistence type="predicted"/>
<keyword evidence="6" id="KW-1185">Reference proteome</keyword>
<protein>
    <recommendedName>
        <fullName evidence="2">N-acetylmuramoyl-L-alanine amidase</fullName>
        <ecNumber evidence="2">3.5.1.28</ecNumber>
    </recommendedName>
</protein>
<dbReference type="SMART" id="SM00646">
    <property type="entry name" value="Ami_3"/>
    <property type="match status" value="1"/>
</dbReference>
<dbReference type="InterPro" id="IPR050695">
    <property type="entry name" value="N-acetylmuramoyl_amidase_3"/>
</dbReference>
<keyword evidence="3 5" id="KW-0378">Hydrolase</keyword>
<dbReference type="RefSeq" id="WP_013134724.1">
    <property type="nucleotide sequence ID" value="NC_014166.1"/>
</dbReference>
<evidence type="ECO:0000259" key="4">
    <source>
        <dbReference type="SMART" id="SM00646"/>
    </source>
</evidence>
<reference evidence="5 6" key="1">
    <citation type="journal article" date="2010" name="Stand. Genomic Sci.">
        <title>Complete genome sequence of Arcobacter nitrofigilis type strain (CI).</title>
        <authorList>
            <person name="Pati A."/>
            <person name="Gronow S."/>
            <person name="Lapidus A."/>
            <person name="Copeland A."/>
            <person name="Glavina Del Rio T."/>
            <person name="Nolan M."/>
            <person name="Lucas S."/>
            <person name="Tice H."/>
            <person name="Cheng J.F."/>
            <person name="Han C."/>
            <person name="Chertkov O."/>
            <person name="Bruce D."/>
            <person name="Tapia R."/>
            <person name="Goodwin L."/>
            <person name="Pitluck S."/>
            <person name="Liolios K."/>
            <person name="Ivanova N."/>
            <person name="Mavromatis K."/>
            <person name="Chen A."/>
            <person name="Palaniappan K."/>
            <person name="Land M."/>
            <person name="Hauser L."/>
            <person name="Chang Y.J."/>
            <person name="Jeffries C.D."/>
            <person name="Detter J.C."/>
            <person name="Rohde M."/>
            <person name="Goker M."/>
            <person name="Bristow J."/>
            <person name="Eisen J.A."/>
            <person name="Markowitz V."/>
            <person name="Hugenholtz P."/>
            <person name="Klenk H.P."/>
            <person name="Kyrpides N.C."/>
        </authorList>
    </citation>
    <scope>NUCLEOTIDE SEQUENCE [LARGE SCALE GENOMIC DNA]</scope>
    <source>
        <strain evidence="6">ATCC 33309 / DSM 7299 / CCUG 15893 / LMG 7604 / NCTC 12251 / CI</strain>
    </source>
</reference>
<evidence type="ECO:0000256" key="1">
    <source>
        <dbReference type="ARBA" id="ARBA00001561"/>
    </source>
</evidence>
<evidence type="ECO:0000256" key="3">
    <source>
        <dbReference type="ARBA" id="ARBA00022801"/>
    </source>
</evidence>